<organism evidence="2 3">
    <name type="scientific">Roseateles amylovorans</name>
    <dbReference type="NCBI Taxonomy" id="2978473"/>
    <lineage>
        <taxon>Bacteria</taxon>
        <taxon>Pseudomonadati</taxon>
        <taxon>Pseudomonadota</taxon>
        <taxon>Betaproteobacteria</taxon>
        <taxon>Burkholderiales</taxon>
        <taxon>Sphaerotilaceae</taxon>
        <taxon>Roseateles</taxon>
    </lineage>
</organism>
<dbReference type="InterPro" id="IPR011009">
    <property type="entry name" value="Kinase-like_dom_sf"/>
</dbReference>
<evidence type="ECO:0000313" key="3">
    <source>
        <dbReference type="Proteomes" id="UP001064933"/>
    </source>
</evidence>
<feature type="transmembrane region" description="Helical" evidence="1">
    <location>
        <begin position="307"/>
        <end position="328"/>
    </location>
</feature>
<keyword evidence="1" id="KW-1133">Transmembrane helix</keyword>
<keyword evidence="1" id="KW-0472">Membrane</keyword>
<reference evidence="2" key="1">
    <citation type="submission" date="2022-10" db="EMBL/GenBank/DDBJ databases">
        <title>Characterization and whole genome sequencing of a new Roseateles species, isolated from fresh water.</title>
        <authorList>
            <person name="Guliayeva D.Y."/>
            <person name="Akhremchuk A.E."/>
            <person name="Sikolenko M.A."/>
            <person name="Valentovich L.N."/>
            <person name="Sidarenka A.V."/>
        </authorList>
    </citation>
    <scope>NUCLEOTIDE SEQUENCE</scope>
    <source>
        <strain evidence="2">BIM B-1768</strain>
    </source>
</reference>
<dbReference type="SUPFAM" id="SSF56112">
    <property type="entry name" value="Protein kinase-like (PK-like)"/>
    <property type="match status" value="1"/>
</dbReference>
<gene>
    <name evidence="2" type="ORF">N4261_02520</name>
</gene>
<keyword evidence="3" id="KW-1185">Reference proteome</keyword>
<keyword evidence="1" id="KW-0812">Transmembrane</keyword>
<dbReference type="EMBL" id="CP104562">
    <property type="protein sequence ID" value="UXH78834.1"/>
    <property type="molecule type" value="Genomic_DNA"/>
</dbReference>
<dbReference type="Gene3D" id="1.10.510.10">
    <property type="entry name" value="Transferase(Phosphotransferase) domain 1"/>
    <property type="match status" value="1"/>
</dbReference>
<name>A0ABY6B2B1_9BURK</name>
<dbReference type="Proteomes" id="UP001064933">
    <property type="component" value="Chromosome"/>
</dbReference>
<evidence type="ECO:0000313" key="2">
    <source>
        <dbReference type="EMBL" id="UXH78834.1"/>
    </source>
</evidence>
<accession>A0ABY6B2B1</accession>
<proteinExistence type="predicted"/>
<protein>
    <recommendedName>
        <fullName evidence="4">Serine/threonine protein kinase</fullName>
    </recommendedName>
</protein>
<dbReference type="RefSeq" id="WP_261758665.1">
    <property type="nucleotide sequence ID" value="NZ_CP104562.2"/>
</dbReference>
<evidence type="ECO:0008006" key="4">
    <source>
        <dbReference type="Google" id="ProtNLM"/>
    </source>
</evidence>
<evidence type="ECO:0000256" key="1">
    <source>
        <dbReference type="SAM" id="Phobius"/>
    </source>
</evidence>
<sequence>MGERLGVWRITEALFECASGQWFRVEHALAAGQRGMALVYRHESDAQAVLMRFAEDSDALSRFHEPTYGAPLDSGLTPSGLPYLIVPAMEGAPLMRVAMALPLRRRMQLLLDLVGVLDAAQSQGLILHELDPGTLWLSPTQQLHWLGQGLAPRVSEAPTAQVRAALPLADARQRAGARPDAASEAHALGRLLGLLVNGRLPRSDAGLDGLTTDEADSSATPVASLQSWMSLTAAQRETLDQLLDRAMVDGRTFTDRAPLAAAVEQWLEAASIAPAPATRNSASVSTGQTSTPLVAEEKPVASGEASIAQRLGIVIVMAVIALVVWALMRWR</sequence>